<dbReference type="SUPFAM" id="SSF48576">
    <property type="entry name" value="Terpenoid synthases"/>
    <property type="match status" value="1"/>
</dbReference>
<dbReference type="GO" id="GO:0016114">
    <property type="term" value="P:terpenoid biosynthetic process"/>
    <property type="evidence" value="ECO:0007669"/>
    <property type="project" value="InterPro"/>
</dbReference>
<dbReference type="AlphaFoldDB" id="A0AAV0YPN7"/>
<evidence type="ECO:0000313" key="6">
    <source>
        <dbReference type="Proteomes" id="UP001157006"/>
    </source>
</evidence>
<dbReference type="InterPro" id="IPR005630">
    <property type="entry name" value="Terpene_synthase_metal-bd"/>
</dbReference>
<evidence type="ECO:0000313" key="5">
    <source>
        <dbReference type="EMBL" id="CAI8586768.1"/>
    </source>
</evidence>
<feature type="domain" description="Terpene synthase metal-binding" evidence="4">
    <location>
        <begin position="1"/>
        <end position="120"/>
    </location>
</feature>
<evidence type="ECO:0000256" key="2">
    <source>
        <dbReference type="ARBA" id="ARBA00022723"/>
    </source>
</evidence>
<dbReference type="GO" id="GO:0000287">
    <property type="term" value="F:magnesium ion binding"/>
    <property type="evidence" value="ECO:0007669"/>
    <property type="project" value="InterPro"/>
</dbReference>
<keyword evidence="2" id="KW-0479">Metal-binding</keyword>
<dbReference type="PANTHER" id="PTHR31225:SF221">
    <property type="entry name" value="(-)-GERMACRENE D SYNTHASE"/>
    <property type="match status" value="1"/>
</dbReference>
<name>A0AAV0YPN7_VICFA</name>
<dbReference type="EMBL" id="OX451736">
    <property type="protein sequence ID" value="CAI8586768.1"/>
    <property type="molecule type" value="Genomic_DNA"/>
</dbReference>
<keyword evidence="3" id="KW-0456">Lyase</keyword>
<evidence type="ECO:0000256" key="3">
    <source>
        <dbReference type="ARBA" id="ARBA00023239"/>
    </source>
</evidence>
<evidence type="ECO:0000259" key="4">
    <source>
        <dbReference type="Pfam" id="PF03936"/>
    </source>
</evidence>
<dbReference type="Gene3D" id="1.10.600.10">
    <property type="entry name" value="Farnesyl Diphosphate Synthase"/>
    <property type="match status" value="1"/>
</dbReference>
<dbReference type="Pfam" id="PF03936">
    <property type="entry name" value="Terpene_synth_C"/>
    <property type="match status" value="1"/>
</dbReference>
<gene>
    <name evidence="5" type="ORF">VFH_I269360</name>
</gene>
<dbReference type="Proteomes" id="UP001157006">
    <property type="component" value="Chromosome 1L"/>
</dbReference>
<proteinExistence type="predicted"/>
<protein>
    <recommendedName>
        <fullName evidence="4">Terpene synthase metal-binding domain-containing protein</fullName>
    </recommendedName>
</protein>
<dbReference type="InterPro" id="IPR050148">
    <property type="entry name" value="Terpene_synthase-like"/>
</dbReference>
<organism evidence="5 6">
    <name type="scientific">Vicia faba</name>
    <name type="common">Broad bean</name>
    <name type="synonym">Faba vulgaris</name>
    <dbReference type="NCBI Taxonomy" id="3906"/>
    <lineage>
        <taxon>Eukaryota</taxon>
        <taxon>Viridiplantae</taxon>
        <taxon>Streptophyta</taxon>
        <taxon>Embryophyta</taxon>
        <taxon>Tracheophyta</taxon>
        <taxon>Spermatophyta</taxon>
        <taxon>Magnoliopsida</taxon>
        <taxon>eudicotyledons</taxon>
        <taxon>Gunneridae</taxon>
        <taxon>Pentapetalae</taxon>
        <taxon>rosids</taxon>
        <taxon>fabids</taxon>
        <taxon>Fabales</taxon>
        <taxon>Fabaceae</taxon>
        <taxon>Papilionoideae</taxon>
        <taxon>50 kb inversion clade</taxon>
        <taxon>NPAAA clade</taxon>
        <taxon>Hologalegina</taxon>
        <taxon>IRL clade</taxon>
        <taxon>Fabeae</taxon>
        <taxon>Vicia</taxon>
    </lineage>
</organism>
<reference evidence="5 6" key="1">
    <citation type="submission" date="2023-01" db="EMBL/GenBank/DDBJ databases">
        <authorList>
            <person name="Kreplak J."/>
        </authorList>
    </citation>
    <scope>NUCLEOTIDE SEQUENCE [LARGE SCALE GENOMIC DNA]</scope>
</reference>
<comment type="cofactor">
    <cofactor evidence="1">
        <name>Mg(2+)</name>
        <dbReference type="ChEBI" id="CHEBI:18420"/>
    </cofactor>
</comment>
<dbReference type="InterPro" id="IPR008949">
    <property type="entry name" value="Isoprenoid_synthase_dom_sf"/>
</dbReference>
<dbReference type="GO" id="GO:0010333">
    <property type="term" value="F:terpene synthase activity"/>
    <property type="evidence" value="ECO:0007669"/>
    <property type="project" value="InterPro"/>
</dbReference>
<evidence type="ECO:0000256" key="1">
    <source>
        <dbReference type="ARBA" id="ARBA00001946"/>
    </source>
</evidence>
<keyword evidence="6" id="KW-1185">Reference proteome</keyword>
<sequence>MVDDTYDAYGTIDELELFTKAIERWDTCGLDNLPDYMKFLYRILFDLNKEIEEEAINEGIVYAMNYYKNEFILYIQAYMAEVRWLNNNYQPTLEEYIRVSAISSGYCLMTATCYIGMGNIAT</sequence>
<dbReference type="PANTHER" id="PTHR31225">
    <property type="entry name" value="OS04G0344100 PROTEIN-RELATED"/>
    <property type="match status" value="1"/>
</dbReference>
<accession>A0AAV0YPN7</accession>